<organism evidence="3 4">
    <name type="scientific">Aspergillus saccharolyticus JOP 1030-1</name>
    <dbReference type="NCBI Taxonomy" id="1450539"/>
    <lineage>
        <taxon>Eukaryota</taxon>
        <taxon>Fungi</taxon>
        <taxon>Dikarya</taxon>
        <taxon>Ascomycota</taxon>
        <taxon>Pezizomycotina</taxon>
        <taxon>Eurotiomycetes</taxon>
        <taxon>Eurotiomycetidae</taxon>
        <taxon>Eurotiales</taxon>
        <taxon>Aspergillaceae</taxon>
        <taxon>Aspergillus</taxon>
        <taxon>Aspergillus subgen. Circumdati</taxon>
    </lineage>
</organism>
<reference evidence="3 4" key="1">
    <citation type="submission" date="2016-12" db="EMBL/GenBank/DDBJ databases">
        <title>The genomes of Aspergillus section Nigri reveals drivers in fungal speciation.</title>
        <authorList>
            <consortium name="DOE Joint Genome Institute"/>
            <person name="Vesth T.C."/>
            <person name="Nybo J."/>
            <person name="Theobald S."/>
            <person name="Brandl J."/>
            <person name="Frisvad J.C."/>
            <person name="Nielsen K.F."/>
            <person name="Lyhne E.K."/>
            <person name="Kogle M.E."/>
            <person name="Kuo A."/>
            <person name="Riley R."/>
            <person name="Clum A."/>
            <person name="Nolan M."/>
            <person name="Lipzen A."/>
            <person name="Salamov A."/>
            <person name="Henrissat B."/>
            <person name="Wiebenga A."/>
            <person name="De Vries R.P."/>
            <person name="Grigoriev I.V."/>
            <person name="Mortensen U.H."/>
            <person name="Andersen M.R."/>
            <person name="Baker S.E."/>
        </authorList>
    </citation>
    <scope>NUCLEOTIDE SEQUENCE [LARGE SCALE GENOMIC DNA]</scope>
    <source>
        <strain evidence="3 4">JOP 1030-1</strain>
    </source>
</reference>
<proteinExistence type="inferred from homology"/>
<comment type="similarity">
    <text evidence="1">Belongs to the glyoxalase I family.</text>
</comment>
<feature type="domain" description="VOC" evidence="2">
    <location>
        <begin position="9"/>
        <end position="137"/>
    </location>
</feature>
<sequence>LTARFAIRSLDHLVLSVRSIPTTVTFYTSHLGMRHEVFTSPSSPNIQRHSLMFGLQKINLHEIGKEFEPKAQNVMPGSADLCFLTGMRVTEVKKALEEERIELLEGGEIVPRTGTRGKIHSVYCRDPDGNLRKSLLNNKRPA</sequence>
<feature type="non-terminal residue" evidence="3">
    <location>
        <position position="1"/>
    </location>
</feature>
<dbReference type="OrthoDB" id="5371818at2759"/>
<dbReference type="AlphaFoldDB" id="A0A318ZHV9"/>
<dbReference type="SUPFAM" id="SSF54593">
    <property type="entry name" value="Glyoxalase/Bleomycin resistance protein/Dihydroxybiphenyl dioxygenase"/>
    <property type="match status" value="1"/>
</dbReference>
<evidence type="ECO:0000259" key="2">
    <source>
        <dbReference type="PROSITE" id="PS51819"/>
    </source>
</evidence>
<protein>
    <recommendedName>
        <fullName evidence="2">VOC domain-containing protein</fullName>
    </recommendedName>
</protein>
<dbReference type="Proteomes" id="UP000248349">
    <property type="component" value="Unassembled WGS sequence"/>
</dbReference>
<dbReference type="InterPro" id="IPR050383">
    <property type="entry name" value="GlyoxalaseI/FosfomycinResist"/>
</dbReference>
<accession>A0A318ZHV9</accession>
<evidence type="ECO:0000256" key="1">
    <source>
        <dbReference type="ARBA" id="ARBA00010363"/>
    </source>
</evidence>
<dbReference type="Pfam" id="PF00903">
    <property type="entry name" value="Glyoxalase"/>
    <property type="match status" value="1"/>
</dbReference>
<dbReference type="InterPro" id="IPR029068">
    <property type="entry name" value="Glyas_Bleomycin-R_OHBP_Dase"/>
</dbReference>
<name>A0A318ZHV9_9EURO</name>
<dbReference type="PROSITE" id="PS51819">
    <property type="entry name" value="VOC"/>
    <property type="match status" value="1"/>
</dbReference>
<evidence type="ECO:0000313" key="4">
    <source>
        <dbReference type="Proteomes" id="UP000248349"/>
    </source>
</evidence>
<dbReference type="InterPro" id="IPR037523">
    <property type="entry name" value="VOC_core"/>
</dbReference>
<dbReference type="PANTHER" id="PTHR21366:SF14">
    <property type="entry name" value="GLYOXALASE DOMAIN-CONTAINING PROTEIN 5"/>
    <property type="match status" value="1"/>
</dbReference>
<dbReference type="STRING" id="1450539.A0A318ZHV9"/>
<dbReference type="Gene3D" id="3.10.180.10">
    <property type="entry name" value="2,3-Dihydroxybiphenyl 1,2-Dioxygenase, domain 1"/>
    <property type="match status" value="1"/>
</dbReference>
<dbReference type="GeneID" id="37072909"/>
<keyword evidence="4" id="KW-1185">Reference proteome</keyword>
<dbReference type="RefSeq" id="XP_025433133.1">
    <property type="nucleotide sequence ID" value="XM_025571681.1"/>
</dbReference>
<dbReference type="EMBL" id="KZ821225">
    <property type="protein sequence ID" value="PYH47151.1"/>
    <property type="molecule type" value="Genomic_DNA"/>
</dbReference>
<gene>
    <name evidence="3" type="ORF">BP01DRAFT_292151</name>
</gene>
<evidence type="ECO:0000313" key="3">
    <source>
        <dbReference type="EMBL" id="PYH47151.1"/>
    </source>
</evidence>
<dbReference type="PANTHER" id="PTHR21366">
    <property type="entry name" value="GLYOXALASE FAMILY PROTEIN"/>
    <property type="match status" value="1"/>
</dbReference>
<dbReference type="InterPro" id="IPR004360">
    <property type="entry name" value="Glyas_Fos-R_dOase_dom"/>
</dbReference>